<evidence type="ECO:0000256" key="1">
    <source>
        <dbReference type="ARBA" id="ARBA00023125"/>
    </source>
</evidence>
<dbReference type="Gene3D" id="1.10.260.40">
    <property type="entry name" value="lambda repressor-like DNA-binding domains"/>
    <property type="match status" value="1"/>
</dbReference>
<dbReference type="RefSeq" id="WP_077276121.1">
    <property type="nucleotide sequence ID" value="NZ_CP019609.1"/>
</dbReference>
<dbReference type="InterPro" id="IPR010982">
    <property type="entry name" value="Lambda_DNA-bd_dom_sf"/>
</dbReference>
<gene>
    <name evidence="2" type="ORF">BW732_07335</name>
</gene>
<dbReference type="KEGG" id="vpi:BW732_07335"/>
<keyword evidence="1" id="KW-0238">DNA-binding</keyword>
<dbReference type="InterPro" id="IPR001387">
    <property type="entry name" value="Cro/C1-type_HTH"/>
</dbReference>
<organism evidence="2 3">
    <name type="scientific">Vagococcus penaei</name>
    <dbReference type="NCBI Taxonomy" id="633807"/>
    <lineage>
        <taxon>Bacteria</taxon>
        <taxon>Bacillati</taxon>
        <taxon>Bacillota</taxon>
        <taxon>Bacilli</taxon>
        <taxon>Lactobacillales</taxon>
        <taxon>Enterococcaceae</taxon>
        <taxon>Vagococcus</taxon>
    </lineage>
</organism>
<accession>A0A1Q2D6H4</accession>
<dbReference type="PANTHER" id="PTHR46558">
    <property type="entry name" value="TRACRIPTIONAL REGULATORY PROTEIN-RELATED-RELATED"/>
    <property type="match status" value="1"/>
</dbReference>
<name>A0A1Q2D6H4_9ENTE</name>
<protein>
    <submittedName>
        <fullName evidence="2">XRE family transcriptional regulator</fullName>
    </submittedName>
</protein>
<proteinExistence type="predicted"/>
<dbReference type="PANTHER" id="PTHR46558:SF15">
    <property type="entry name" value="HELIX-TURN-HELIX DOMAIN PROTEIN"/>
    <property type="match status" value="1"/>
</dbReference>
<sequence>MEISKRIKEFRQSNQLTQKELGEQLNVSDKTISSWETGRTYPDVSMIIKLSDIFDISLDEFLRGDVKIVEKIDKDLRQKKIYKYGLVIGSLLVLTGIIFLNTYQYKNQLVDRFNPFMKMEIGYATLPKKVTYNGGEKYSLKKREENIAQFPDPYKNIRVVNDPFGDTSLLTFEGGQSPEGKNYAMVQHKGLYVRRISFVSWESIPGVIRDNMSKDYVAIPMDDE</sequence>
<dbReference type="CDD" id="cd00093">
    <property type="entry name" value="HTH_XRE"/>
    <property type="match status" value="1"/>
</dbReference>
<evidence type="ECO:0000313" key="3">
    <source>
        <dbReference type="Proteomes" id="UP000188246"/>
    </source>
</evidence>
<dbReference type="SUPFAM" id="SSF47413">
    <property type="entry name" value="lambda repressor-like DNA-binding domains"/>
    <property type="match status" value="1"/>
</dbReference>
<dbReference type="OrthoDB" id="9805856at2"/>
<dbReference type="AlphaFoldDB" id="A0A1Q2D6H4"/>
<dbReference type="SMART" id="SM00530">
    <property type="entry name" value="HTH_XRE"/>
    <property type="match status" value="1"/>
</dbReference>
<dbReference type="STRING" id="633807.BW732_07335"/>
<dbReference type="GO" id="GO:0003677">
    <property type="term" value="F:DNA binding"/>
    <property type="evidence" value="ECO:0007669"/>
    <property type="project" value="UniProtKB-KW"/>
</dbReference>
<dbReference type="Proteomes" id="UP000188246">
    <property type="component" value="Chromosome"/>
</dbReference>
<dbReference type="Pfam" id="PF01381">
    <property type="entry name" value="HTH_3"/>
    <property type="match status" value="1"/>
</dbReference>
<dbReference type="PROSITE" id="PS50943">
    <property type="entry name" value="HTH_CROC1"/>
    <property type="match status" value="1"/>
</dbReference>
<evidence type="ECO:0000313" key="2">
    <source>
        <dbReference type="EMBL" id="AQP54046.1"/>
    </source>
</evidence>
<dbReference type="EMBL" id="CP019609">
    <property type="protein sequence ID" value="AQP54046.1"/>
    <property type="molecule type" value="Genomic_DNA"/>
</dbReference>
<reference evidence="2 3" key="1">
    <citation type="journal article" date="2010" name="Int. J. Syst. Evol. Microbiol.">
        <title>Vagococcus penaei sp. nov., isolated from spoilage microbiota of cooked shrimp (Penaeus vannamei).</title>
        <authorList>
            <person name="Jaffres E."/>
            <person name="Prevost H."/>
            <person name="Rossero A."/>
            <person name="Joffraud J.J."/>
            <person name="Dousset X."/>
        </authorList>
    </citation>
    <scope>NUCLEOTIDE SEQUENCE [LARGE SCALE GENOMIC DNA]</scope>
    <source>
        <strain evidence="2 3">CD276</strain>
    </source>
</reference>
<keyword evidence="3" id="KW-1185">Reference proteome</keyword>